<evidence type="ECO:0000259" key="1">
    <source>
        <dbReference type="Pfam" id="PF06985"/>
    </source>
</evidence>
<dbReference type="InterPro" id="IPR011990">
    <property type="entry name" value="TPR-like_helical_dom_sf"/>
</dbReference>
<dbReference type="EMBL" id="JAUKTV010000009">
    <property type="protein sequence ID" value="KAK0728923.1"/>
    <property type="molecule type" value="Genomic_DNA"/>
</dbReference>
<protein>
    <submittedName>
        <fullName evidence="2">Heterokaryon incompatibility protein-domain-containing protein</fullName>
    </submittedName>
</protein>
<organism evidence="2 3">
    <name type="scientific">Apiosordaria backusii</name>
    <dbReference type="NCBI Taxonomy" id="314023"/>
    <lineage>
        <taxon>Eukaryota</taxon>
        <taxon>Fungi</taxon>
        <taxon>Dikarya</taxon>
        <taxon>Ascomycota</taxon>
        <taxon>Pezizomycotina</taxon>
        <taxon>Sordariomycetes</taxon>
        <taxon>Sordariomycetidae</taxon>
        <taxon>Sordariales</taxon>
        <taxon>Lasiosphaeriaceae</taxon>
        <taxon>Apiosordaria</taxon>
    </lineage>
</organism>
<dbReference type="InterPro" id="IPR010730">
    <property type="entry name" value="HET"/>
</dbReference>
<dbReference type="Pfam" id="PF06985">
    <property type="entry name" value="HET"/>
    <property type="match status" value="1"/>
</dbReference>
<dbReference type="InterPro" id="IPR052895">
    <property type="entry name" value="HetReg/Transcr_Mod"/>
</dbReference>
<name>A0AA40B742_9PEZI</name>
<accession>A0AA40B742</accession>
<gene>
    <name evidence="2" type="ORF">B0T21DRAFT_369964</name>
</gene>
<feature type="domain" description="Heterokaryon incompatibility" evidence="1">
    <location>
        <begin position="51"/>
        <end position="201"/>
    </location>
</feature>
<dbReference type="AlphaFoldDB" id="A0AA40B742"/>
<dbReference type="PANTHER" id="PTHR24148:SF78">
    <property type="entry name" value="HETEROKARYON INCOMPATIBILITY DOMAIN-CONTAINING PROTEIN"/>
    <property type="match status" value="1"/>
</dbReference>
<evidence type="ECO:0000313" key="3">
    <source>
        <dbReference type="Proteomes" id="UP001172159"/>
    </source>
</evidence>
<reference evidence="2" key="1">
    <citation type="submission" date="2023-06" db="EMBL/GenBank/DDBJ databases">
        <title>Genome-scale phylogeny and comparative genomics of the fungal order Sordariales.</title>
        <authorList>
            <consortium name="Lawrence Berkeley National Laboratory"/>
            <person name="Hensen N."/>
            <person name="Bonometti L."/>
            <person name="Westerberg I."/>
            <person name="Brannstrom I.O."/>
            <person name="Guillou S."/>
            <person name="Cros-Aarteil S."/>
            <person name="Calhoun S."/>
            <person name="Haridas S."/>
            <person name="Kuo A."/>
            <person name="Mondo S."/>
            <person name="Pangilinan J."/>
            <person name="Riley R."/>
            <person name="Labutti K."/>
            <person name="Andreopoulos B."/>
            <person name="Lipzen A."/>
            <person name="Chen C."/>
            <person name="Yanf M."/>
            <person name="Daum C."/>
            <person name="Ng V."/>
            <person name="Clum A."/>
            <person name="Steindorff A."/>
            <person name="Ohm R."/>
            <person name="Martin F."/>
            <person name="Silar P."/>
            <person name="Natvig D."/>
            <person name="Lalanne C."/>
            <person name="Gautier V."/>
            <person name="Ament-Velasquez S.L."/>
            <person name="Kruys A."/>
            <person name="Hutchinson M.I."/>
            <person name="Powell A.J."/>
            <person name="Barry K."/>
            <person name="Miller A.N."/>
            <person name="Grigoriev I.V."/>
            <person name="Debuchy R."/>
            <person name="Gladieux P."/>
            <person name="Thoren M.H."/>
            <person name="Johannesson H."/>
        </authorList>
    </citation>
    <scope>NUCLEOTIDE SEQUENCE</scope>
    <source>
        <strain evidence="2">CBS 540.89</strain>
    </source>
</reference>
<dbReference type="Proteomes" id="UP001172159">
    <property type="component" value="Unassembled WGS sequence"/>
</dbReference>
<sequence length="924" mass="104007">MAIDYTRCPLQGPNSIRLLRLLPAENEYDDIECKLVEYPLRNSRGHGQHHYEALSYVWGDPTQSCSITVDGEPARVGANLHAALLHLRDFFFERIIWVDAICINQNNDMEKGEQVQKMAEIYSKANRVVVWLGEAHHDSDSALEEIRCAAAQGRQEAVIRDDNDASEEIRSGSEAGDEALSRKLLDLLRRPWFERIWVLQEVAAARSILIKCGVFEMDGFAFYLGLEALQSICSLQETFGRMRPVTHLMRGAAFRASLTPLEISGRFSLSIHPLGSLIDMYRLQQATDHRDKIFALLGMCSDAHIGEGLLPDYTISLERLLRNLMEYLFGKQATLTIVAERELMVLETRGLMLGRVSSVRSTDGHGNGQQISIAWSGGRIDEIRVTDMVIPPSSTVVEPGDWLCLMEGARGPSIFRLRGDHFVIVTSVALDKLELPSELATRDLQFPHKFLAVWNWGYTNMTTQQTFETLDDALGEGLVHSSGHDRLPNTLQILAAAKPAATEELIKLKSCYSKKFSEEGFQTLAVKTALGQTWQRERFWSEAEAEFREVARTRASMQGSGHPDTVRSRTELLALYKDELNDITNEDSNQGFKRSDNLGENTLRMEMLAEAMAILQPSAAYSVLTEQKLLEIIRMRSHQDQSMLLMVDFDSTHQYSAHILSLALEQRGDECLVTESLLIAAAEMRRPDMLELLFDYGDDGLKNVTSDLMVEAAKDRKIFQLLLRRQDLKLNITEKVLVTATEHLETEVFETLFGGDLSFDGLSEASTFSSSFSARQIAASISFAADIRYERVREGSSDETGTSTLTFPALRITAPILIAAEAKYREKRLRKQDSDRTRSGVAIVEMVIAKGFAQVMKSFQHMLRILYEWRYEEVVEAVQGLGTGDLDQQTRLIQFLCKAGDRHWNKLCACTHIHEGTANTQAKE</sequence>
<dbReference type="PANTHER" id="PTHR24148">
    <property type="entry name" value="ANKYRIN REPEAT DOMAIN-CONTAINING PROTEIN 39 HOMOLOG-RELATED"/>
    <property type="match status" value="1"/>
</dbReference>
<dbReference type="Gene3D" id="1.25.40.10">
    <property type="entry name" value="Tetratricopeptide repeat domain"/>
    <property type="match status" value="1"/>
</dbReference>
<proteinExistence type="predicted"/>
<evidence type="ECO:0000313" key="2">
    <source>
        <dbReference type="EMBL" id="KAK0728923.1"/>
    </source>
</evidence>
<keyword evidence="3" id="KW-1185">Reference proteome</keyword>
<comment type="caution">
    <text evidence="2">The sequence shown here is derived from an EMBL/GenBank/DDBJ whole genome shotgun (WGS) entry which is preliminary data.</text>
</comment>